<reference evidence="2" key="1">
    <citation type="submission" date="2017-07" db="EMBL/GenBank/DDBJ databases">
        <authorList>
            <person name="Mikheyev A."/>
            <person name="Grau M."/>
        </authorList>
    </citation>
    <scope>NUCLEOTIDE SEQUENCE</scope>
    <source>
        <tissue evidence="2">Venom_gland</tissue>
    </source>
</reference>
<reference evidence="2" key="2">
    <citation type="submission" date="2017-11" db="EMBL/GenBank/DDBJ databases">
        <title>Coralsnake Venomics: Analyses of Venom Gland Transcriptomes and Proteomes of Six Brazilian Taxa.</title>
        <authorList>
            <person name="Aird S.D."/>
            <person name="Jorge da Silva N."/>
            <person name="Qiu L."/>
            <person name="Villar-Briones A."/>
            <person name="Aparecida-Saddi V."/>
            <person name="Campos-Telles M.P."/>
            <person name="Grau M."/>
            <person name="Mikheyev A.S."/>
        </authorList>
    </citation>
    <scope>NUCLEOTIDE SEQUENCE</scope>
    <source>
        <tissue evidence="2">Venom_gland</tissue>
    </source>
</reference>
<evidence type="ECO:0000256" key="1">
    <source>
        <dbReference type="SAM" id="Phobius"/>
    </source>
</evidence>
<dbReference type="EMBL" id="IACN01019384">
    <property type="protein sequence ID" value="LAB49907.1"/>
    <property type="molecule type" value="Transcribed_RNA"/>
</dbReference>
<accession>A0A2D4NVZ7</accession>
<keyword evidence="1" id="KW-1133">Transmembrane helix</keyword>
<dbReference type="InterPro" id="IPR017946">
    <property type="entry name" value="PLC-like_Pdiesterase_TIM-brl"/>
</dbReference>
<organism evidence="2">
    <name type="scientific">Micrurus surinamensis</name>
    <name type="common">Surinam coral snake</name>
    <dbReference type="NCBI Taxonomy" id="129470"/>
    <lineage>
        <taxon>Eukaryota</taxon>
        <taxon>Metazoa</taxon>
        <taxon>Chordata</taxon>
        <taxon>Craniata</taxon>
        <taxon>Vertebrata</taxon>
        <taxon>Euteleostomi</taxon>
        <taxon>Lepidosauria</taxon>
        <taxon>Squamata</taxon>
        <taxon>Bifurcata</taxon>
        <taxon>Unidentata</taxon>
        <taxon>Episquamata</taxon>
        <taxon>Toxicofera</taxon>
        <taxon>Serpentes</taxon>
        <taxon>Colubroidea</taxon>
        <taxon>Elapidae</taxon>
        <taxon>Elapinae</taxon>
        <taxon>Micrurus</taxon>
    </lineage>
</organism>
<dbReference type="GO" id="GO:0008081">
    <property type="term" value="F:phosphoric diester hydrolase activity"/>
    <property type="evidence" value="ECO:0007669"/>
    <property type="project" value="InterPro"/>
</dbReference>
<keyword evidence="1" id="KW-0472">Membrane</keyword>
<dbReference type="GO" id="GO:0006629">
    <property type="term" value="P:lipid metabolic process"/>
    <property type="evidence" value="ECO:0007669"/>
    <property type="project" value="InterPro"/>
</dbReference>
<protein>
    <submittedName>
        <fullName evidence="2">Uncharacterized protein</fullName>
    </submittedName>
</protein>
<proteinExistence type="predicted"/>
<feature type="transmembrane region" description="Helical" evidence="1">
    <location>
        <begin position="12"/>
        <end position="36"/>
    </location>
</feature>
<sequence length="109" mass="12590">MNLTQETISVALFLPSFFQVLVFYHHSIFEIFPILWAGNKMPAPWANTTNVYKLLQFLETTLNEREKHGTFHVSQAILTPRAKTFARHLSHGLKNTLVHRYVSACFLSN</sequence>
<evidence type="ECO:0000313" key="2">
    <source>
        <dbReference type="EMBL" id="LAB49907.1"/>
    </source>
</evidence>
<dbReference type="SUPFAM" id="SSF51695">
    <property type="entry name" value="PLC-like phosphodiesterases"/>
    <property type="match status" value="1"/>
</dbReference>
<keyword evidence="1" id="KW-0812">Transmembrane</keyword>
<name>A0A2D4NVZ7_MICSU</name>
<dbReference type="AlphaFoldDB" id="A0A2D4NVZ7"/>